<dbReference type="EMBL" id="JAKJPO010000003">
    <property type="protein sequence ID" value="MCF7221487.1"/>
    <property type="molecule type" value="Genomic_DNA"/>
</dbReference>
<protein>
    <recommendedName>
        <fullName evidence="3">Lipoprotein</fullName>
    </recommendedName>
</protein>
<name>A0ABS9HT15_9GAMM</name>
<reference evidence="1" key="1">
    <citation type="submission" date="2022-01" db="EMBL/GenBank/DDBJ databases">
        <title>Lysobacter chinensis sp. nov., a bacterium isolated from cow dung compost.</title>
        <authorList>
            <person name="Liu Y."/>
        </authorList>
    </citation>
    <scope>NUCLEOTIDE SEQUENCE</scope>
    <source>
        <strain evidence="1">TLK-CK17</strain>
    </source>
</reference>
<organism evidence="1 2">
    <name type="scientific">Marilutibacter chinensis</name>
    <dbReference type="NCBI Taxonomy" id="2912247"/>
    <lineage>
        <taxon>Bacteria</taxon>
        <taxon>Pseudomonadati</taxon>
        <taxon>Pseudomonadota</taxon>
        <taxon>Gammaproteobacteria</taxon>
        <taxon>Lysobacterales</taxon>
        <taxon>Lysobacteraceae</taxon>
        <taxon>Marilutibacter</taxon>
    </lineage>
</organism>
<dbReference type="Proteomes" id="UP001430796">
    <property type="component" value="Unassembled WGS sequence"/>
</dbReference>
<comment type="caution">
    <text evidence="1">The sequence shown here is derived from an EMBL/GenBank/DDBJ whole genome shotgun (WGS) entry which is preliminary data.</text>
</comment>
<evidence type="ECO:0000313" key="1">
    <source>
        <dbReference type="EMBL" id="MCF7221487.1"/>
    </source>
</evidence>
<accession>A0ABS9HT15</accession>
<evidence type="ECO:0000313" key="2">
    <source>
        <dbReference type="Proteomes" id="UP001430796"/>
    </source>
</evidence>
<sequence>MTSCPLTTELPARRAVPACWPRIAACLVAVATMTACQPRIDPEAERAAQAQAREQAAEAMAAEFDEAVAAGNWSLARAHGDILNAEYPDSAAAERIAPQYEEAKARALEQRENQRLAALWTYQAQPFKDGRQLSASIHAREPVDTDGSGARPVQLIFRDNPEWGRSSYLVLQAGDFDCYGGCKVAMRVDDGEPRRVDASRPRTDEAIAMFIEDEMMLWRTAKEAKTIAIEFPVKAGPANAGGTRTAVFEVGGLAPENLPEWN</sequence>
<reference evidence="1" key="2">
    <citation type="submission" date="2022-01" db="EMBL/GenBank/DDBJ databases">
        <authorList>
            <person name="Zhou L.Y."/>
        </authorList>
    </citation>
    <scope>NUCLEOTIDE SEQUENCE</scope>
    <source>
        <strain evidence="1">TLK-CK17</strain>
    </source>
</reference>
<evidence type="ECO:0008006" key="3">
    <source>
        <dbReference type="Google" id="ProtNLM"/>
    </source>
</evidence>
<gene>
    <name evidence="1" type="ORF">L3V18_06730</name>
</gene>
<proteinExistence type="predicted"/>
<keyword evidence="2" id="KW-1185">Reference proteome</keyword>